<evidence type="ECO:0000313" key="1">
    <source>
        <dbReference type="EMBL" id="KAH7945653.1"/>
    </source>
</evidence>
<comment type="caution">
    <text evidence="1">The sequence shown here is derived from an EMBL/GenBank/DDBJ whole genome shotgun (WGS) entry which is preliminary data.</text>
</comment>
<dbReference type="EMBL" id="CM023475">
    <property type="protein sequence ID" value="KAH7945653.1"/>
    <property type="molecule type" value="Genomic_DNA"/>
</dbReference>
<gene>
    <name evidence="1" type="ORF">HPB49_013563</name>
</gene>
<evidence type="ECO:0000313" key="2">
    <source>
        <dbReference type="Proteomes" id="UP000821865"/>
    </source>
</evidence>
<organism evidence="1 2">
    <name type="scientific">Dermacentor silvarum</name>
    <name type="common">Tick</name>
    <dbReference type="NCBI Taxonomy" id="543639"/>
    <lineage>
        <taxon>Eukaryota</taxon>
        <taxon>Metazoa</taxon>
        <taxon>Ecdysozoa</taxon>
        <taxon>Arthropoda</taxon>
        <taxon>Chelicerata</taxon>
        <taxon>Arachnida</taxon>
        <taxon>Acari</taxon>
        <taxon>Parasitiformes</taxon>
        <taxon>Ixodida</taxon>
        <taxon>Ixodoidea</taxon>
        <taxon>Ixodidae</taxon>
        <taxon>Rhipicephalinae</taxon>
        <taxon>Dermacentor</taxon>
    </lineage>
</organism>
<reference evidence="1" key="1">
    <citation type="submission" date="2020-05" db="EMBL/GenBank/DDBJ databases">
        <title>Large-scale comparative analyses of tick genomes elucidate their genetic diversity and vector capacities.</title>
        <authorList>
            <person name="Jia N."/>
            <person name="Wang J."/>
            <person name="Shi W."/>
            <person name="Du L."/>
            <person name="Sun Y."/>
            <person name="Zhan W."/>
            <person name="Jiang J."/>
            <person name="Wang Q."/>
            <person name="Zhang B."/>
            <person name="Ji P."/>
            <person name="Sakyi L.B."/>
            <person name="Cui X."/>
            <person name="Yuan T."/>
            <person name="Jiang B."/>
            <person name="Yang W."/>
            <person name="Lam T.T.-Y."/>
            <person name="Chang Q."/>
            <person name="Ding S."/>
            <person name="Wang X."/>
            <person name="Zhu J."/>
            <person name="Ruan X."/>
            <person name="Zhao L."/>
            <person name="Wei J."/>
            <person name="Que T."/>
            <person name="Du C."/>
            <person name="Cheng J."/>
            <person name="Dai P."/>
            <person name="Han X."/>
            <person name="Huang E."/>
            <person name="Gao Y."/>
            <person name="Liu J."/>
            <person name="Shao H."/>
            <person name="Ye R."/>
            <person name="Li L."/>
            <person name="Wei W."/>
            <person name="Wang X."/>
            <person name="Wang C."/>
            <person name="Yang T."/>
            <person name="Huo Q."/>
            <person name="Li W."/>
            <person name="Guo W."/>
            <person name="Chen H."/>
            <person name="Zhou L."/>
            <person name="Ni X."/>
            <person name="Tian J."/>
            <person name="Zhou Y."/>
            <person name="Sheng Y."/>
            <person name="Liu T."/>
            <person name="Pan Y."/>
            <person name="Xia L."/>
            <person name="Li J."/>
            <person name="Zhao F."/>
            <person name="Cao W."/>
        </authorList>
    </citation>
    <scope>NUCLEOTIDE SEQUENCE</scope>
    <source>
        <strain evidence="1">Dsil-2018</strain>
    </source>
</reference>
<keyword evidence="2" id="KW-1185">Reference proteome</keyword>
<protein>
    <submittedName>
        <fullName evidence="1">Uncharacterized protein</fullName>
    </submittedName>
</protein>
<accession>A0ACB8CL67</accession>
<proteinExistence type="predicted"/>
<sequence length="106" mass="11987">MFGCRAEKPPPGLAVRGRQITAFRDRSGLCFLARSRFRALTTVLTSRVSRLHCESESFKMDLILDVNTMLYPVDLGEWHVPFVVSFFEHGSGDPKFGSRLPVKRVS</sequence>
<name>A0ACB8CL67_DERSI</name>
<dbReference type="Proteomes" id="UP000821865">
    <property type="component" value="Chromosome 6"/>
</dbReference>